<evidence type="ECO:0000256" key="3">
    <source>
        <dbReference type="ARBA" id="ARBA00020987"/>
    </source>
</evidence>
<evidence type="ECO:0000256" key="5">
    <source>
        <dbReference type="ARBA" id="ARBA00022679"/>
    </source>
</evidence>
<dbReference type="InterPro" id="IPR030445">
    <property type="entry name" value="H3-K79_meTrfase"/>
</dbReference>
<dbReference type="EMBL" id="CAJNNV010025510">
    <property type="protein sequence ID" value="CAE8614815.1"/>
    <property type="molecule type" value="Genomic_DNA"/>
</dbReference>
<evidence type="ECO:0000256" key="1">
    <source>
        <dbReference type="ARBA" id="ARBA00004123"/>
    </source>
</evidence>
<evidence type="ECO:0000313" key="12">
    <source>
        <dbReference type="EMBL" id="CAE8614815.1"/>
    </source>
</evidence>
<keyword evidence="5" id="KW-0808">Transferase</keyword>
<evidence type="ECO:0000256" key="7">
    <source>
        <dbReference type="ARBA" id="ARBA00022853"/>
    </source>
</evidence>
<dbReference type="PANTHER" id="PTHR21451">
    <property type="entry name" value="HISTONE H3 METHYLTRANSFERASE"/>
    <property type="match status" value="1"/>
</dbReference>
<evidence type="ECO:0000313" key="13">
    <source>
        <dbReference type="Proteomes" id="UP000654075"/>
    </source>
</evidence>
<evidence type="ECO:0000256" key="8">
    <source>
        <dbReference type="ARBA" id="ARBA00023242"/>
    </source>
</evidence>
<proteinExistence type="predicted"/>
<evidence type="ECO:0000256" key="6">
    <source>
        <dbReference type="ARBA" id="ARBA00022691"/>
    </source>
</evidence>
<dbReference type="Gene3D" id="3.40.50.150">
    <property type="entry name" value="Vaccinia Virus protein VP39"/>
    <property type="match status" value="1"/>
</dbReference>
<dbReference type="GO" id="GO:0005634">
    <property type="term" value="C:nucleus"/>
    <property type="evidence" value="ECO:0007669"/>
    <property type="project" value="UniProtKB-SubCell"/>
</dbReference>
<gene>
    <name evidence="12" type="ORF">PGLA1383_LOCUS32535</name>
</gene>
<dbReference type="OrthoDB" id="443402at2759"/>
<dbReference type="GO" id="GO:0006281">
    <property type="term" value="P:DNA repair"/>
    <property type="evidence" value="ECO:0007669"/>
    <property type="project" value="TreeGrafter"/>
</dbReference>
<protein>
    <recommendedName>
        <fullName evidence="3">Histone-lysine N-methyltransferase, H3 lysine-79 specific</fullName>
        <ecNumber evidence="2">2.1.1.360</ecNumber>
    </recommendedName>
    <alternativeName>
        <fullName evidence="9">Histone H3-K79 methyltransferase</fullName>
    </alternativeName>
</protein>
<comment type="subcellular location">
    <subcellularLocation>
        <location evidence="1">Nucleus</location>
    </subcellularLocation>
</comment>
<dbReference type="GO" id="GO:0000077">
    <property type="term" value="P:DNA damage checkpoint signaling"/>
    <property type="evidence" value="ECO:0007669"/>
    <property type="project" value="TreeGrafter"/>
</dbReference>
<accession>A0A813FRJ1</accession>
<keyword evidence="8" id="KW-0539">Nucleus</keyword>
<evidence type="ECO:0000259" key="11">
    <source>
        <dbReference type="Pfam" id="PF08123"/>
    </source>
</evidence>
<dbReference type="GO" id="GO:0032259">
    <property type="term" value="P:methylation"/>
    <property type="evidence" value="ECO:0007669"/>
    <property type="project" value="UniProtKB-KW"/>
</dbReference>
<keyword evidence="7" id="KW-0156">Chromatin regulator</keyword>
<evidence type="ECO:0000256" key="4">
    <source>
        <dbReference type="ARBA" id="ARBA00022603"/>
    </source>
</evidence>
<dbReference type="AlphaFoldDB" id="A0A813FRJ1"/>
<evidence type="ECO:0000256" key="10">
    <source>
        <dbReference type="ARBA" id="ARBA00047770"/>
    </source>
</evidence>
<dbReference type="PANTHER" id="PTHR21451:SF0">
    <property type="entry name" value="HISTONE-LYSINE N-METHYLTRANSFERASE, H3 LYSINE-79 SPECIFIC"/>
    <property type="match status" value="1"/>
</dbReference>
<evidence type="ECO:0000256" key="9">
    <source>
        <dbReference type="ARBA" id="ARBA00029821"/>
    </source>
</evidence>
<dbReference type="EC" id="2.1.1.360" evidence="2"/>
<evidence type="ECO:0000256" key="2">
    <source>
        <dbReference type="ARBA" id="ARBA00012190"/>
    </source>
</evidence>
<dbReference type="Pfam" id="PF08123">
    <property type="entry name" value="DOT1"/>
    <property type="match status" value="1"/>
</dbReference>
<dbReference type="InterPro" id="IPR025789">
    <property type="entry name" value="DOT1_dom"/>
</dbReference>
<comment type="caution">
    <text evidence="12">The sequence shown here is derived from an EMBL/GenBank/DDBJ whole genome shotgun (WGS) entry which is preliminary data.</text>
</comment>
<reference evidence="12" key="1">
    <citation type="submission" date="2021-02" db="EMBL/GenBank/DDBJ databases">
        <authorList>
            <person name="Dougan E. K."/>
            <person name="Rhodes N."/>
            <person name="Thang M."/>
            <person name="Chan C."/>
        </authorList>
    </citation>
    <scope>NUCLEOTIDE SEQUENCE</scope>
</reference>
<sequence>MLLAGSKRAPPPSKLFLQVATDLPPAPEPEVVAEMDLFFDALLPVLEAEAAMASDEGEVVALFAPRGADPAGLELPLVESWRLLHSMELGESDVFVDLGCSLGRVAFLASLMTGCKSVGVELSPRRSKMGRDAVGRLPDALAALRSETSCGLRGNWQTEQLQSQMEMHEGDLLDADLSEATFVFLSVRCLDAALMVNIVECVVSSICRCRQGVTTRLLAPAFVIDNQAARLLRAFSIDGYGGETRVFAEYEVRSDS</sequence>
<keyword evidence="4" id="KW-0489">Methyltransferase</keyword>
<keyword evidence="13" id="KW-1185">Reference proteome</keyword>
<organism evidence="12 13">
    <name type="scientific">Polarella glacialis</name>
    <name type="common">Dinoflagellate</name>
    <dbReference type="NCBI Taxonomy" id="89957"/>
    <lineage>
        <taxon>Eukaryota</taxon>
        <taxon>Sar</taxon>
        <taxon>Alveolata</taxon>
        <taxon>Dinophyceae</taxon>
        <taxon>Suessiales</taxon>
        <taxon>Suessiaceae</taxon>
        <taxon>Polarella</taxon>
    </lineage>
</organism>
<keyword evidence="6" id="KW-0949">S-adenosyl-L-methionine</keyword>
<comment type="catalytic activity">
    <reaction evidence="10">
        <text>L-lysyl(79)-[histone H3] + 3 S-adenosyl-L-methionine = N(6),N(6),N(6)-trimethyl-L-lysyl(79)-[histone H3] + 3 S-adenosyl-L-homocysteine + 3 H(+)</text>
        <dbReference type="Rhea" id="RHEA:60328"/>
        <dbReference type="Rhea" id="RHEA-COMP:15549"/>
        <dbReference type="Rhea" id="RHEA-COMP:15552"/>
        <dbReference type="ChEBI" id="CHEBI:15378"/>
        <dbReference type="ChEBI" id="CHEBI:29969"/>
        <dbReference type="ChEBI" id="CHEBI:57856"/>
        <dbReference type="ChEBI" id="CHEBI:59789"/>
        <dbReference type="ChEBI" id="CHEBI:61961"/>
        <dbReference type="EC" id="2.1.1.360"/>
    </reaction>
</comment>
<dbReference type="Proteomes" id="UP000654075">
    <property type="component" value="Unassembled WGS sequence"/>
</dbReference>
<dbReference type="GO" id="GO:0140956">
    <property type="term" value="F:histone H3K79 trimethyltransferase activity"/>
    <property type="evidence" value="ECO:0007669"/>
    <property type="project" value="UniProtKB-EC"/>
</dbReference>
<name>A0A813FRJ1_POLGL</name>
<dbReference type="SUPFAM" id="SSF53335">
    <property type="entry name" value="S-adenosyl-L-methionine-dependent methyltransferases"/>
    <property type="match status" value="1"/>
</dbReference>
<feature type="domain" description="DOT1" evidence="11">
    <location>
        <begin position="83"/>
        <end position="137"/>
    </location>
</feature>
<dbReference type="InterPro" id="IPR029063">
    <property type="entry name" value="SAM-dependent_MTases_sf"/>
</dbReference>